<dbReference type="InterPro" id="IPR036179">
    <property type="entry name" value="Ig-like_dom_sf"/>
</dbReference>
<protein>
    <submittedName>
        <fullName evidence="2">CD7 protein</fullName>
    </submittedName>
</protein>
<dbReference type="OrthoDB" id="9899013at2759"/>
<accession>A0A7K4Y5T1</accession>
<dbReference type="GO" id="GO:0038023">
    <property type="term" value="F:signaling receptor activity"/>
    <property type="evidence" value="ECO:0007669"/>
    <property type="project" value="InterPro"/>
</dbReference>
<reference evidence="2 3" key="1">
    <citation type="submission" date="2019-09" db="EMBL/GenBank/DDBJ databases">
        <title>Bird 10,000 Genomes (B10K) Project - Family phase.</title>
        <authorList>
            <person name="Zhang G."/>
        </authorList>
    </citation>
    <scope>NUCLEOTIDE SEQUENCE [LARGE SCALE GENOMIC DNA]</scope>
    <source>
        <strain evidence="2">B10K-DU-012-80</strain>
    </source>
</reference>
<sequence>YLLRTHVQHERVLHVSSQTTSTIDPSFANRLEYSKEEKKIVITLHDLRKNDSDVYVCAAAEKNSSFLSMSRSGTMVLIKEVEQMDCSNSPWGIYGLATVVLLLFSALMCCALYRVNVKKYFQRRKQNTVYEDMSYISRRNTLVRC</sequence>
<feature type="non-terminal residue" evidence="2">
    <location>
        <position position="1"/>
    </location>
</feature>
<gene>
    <name evidence="2" type="primary">Cd7</name>
    <name evidence="2" type="ORF">BUCABY_R00620</name>
</gene>
<dbReference type="InterPro" id="IPR013783">
    <property type="entry name" value="Ig-like_fold"/>
</dbReference>
<keyword evidence="1" id="KW-1133">Transmembrane helix</keyword>
<proteinExistence type="predicted"/>
<feature type="non-terminal residue" evidence="2">
    <location>
        <position position="145"/>
    </location>
</feature>
<evidence type="ECO:0000313" key="2">
    <source>
        <dbReference type="EMBL" id="NWR54336.1"/>
    </source>
</evidence>
<feature type="transmembrane region" description="Helical" evidence="1">
    <location>
        <begin position="91"/>
        <end position="115"/>
    </location>
</feature>
<keyword evidence="1" id="KW-0472">Membrane</keyword>
<dbReference type="EMBL" id="VYZL01000300">
    <property type="protein sequence ID" value="NWR54336.1"/>
    <property type="molecule type" value="Genomic_DNA"/>
</dbReference>
<evidence type="ECO:0000256" key="1">
    <source>
        <dbReference type="SAM" id="Phobius"/>
    </source>
</evidence>
<dbReference type="PANTHER" id="PTHR15343">
    <property type="entry name" value="CD7"/>
    <property type="match status" value="1"/>
</dbReference>
<name>A0A7K4Y5T1_BUCAB</name>
<evidence type="ECO:0000313" key="3">
    <source>
        <dbReference type="Proteomes" id="UP000551127"/>
    </source>
</evidence>
<dbReference type="InterPro" id="IPR039090">
    <property type="entry name" value="CD7"/>
</dbReference>
<dbReference type="AlphaFoldDB" id="A0A7K4Y5T1"/>
<dbReference type="Gene3D" id="2.60.40.10">
    <property type="entry name" value="Immunoglobulins"/>
    <property type="match status" value="1"/>
</dbReference>
<dbReference type="SUPFAM" id="SSF48726">
    <property type="entry name" value="Immunoglobulin"/>
    <property type="match status" value="1"/>
</dbReference>
<keyword evidence="3" id="KW-1185">Reference proteome</keyword>
<comment type="caution">
    <text evidence="2">The sequence shown here is derived from an EMBL/GenBank/DDBJ whole genome shotgun (WGS) entry which is preliminary data.</text>
</comment>
<dbReference type="GO" id="GO:0002250">
    <property type="term" value="P:adaptive immune response"/>
    <property type="evidence" value="ECO:0007669"/>
    <property type="project" value="InterPro"/>
</dbReference>
<dbReference type="GO" id="GO:0016020">
    <property type="term" value="C:membrane"/>
    <property type="evidence" value="ECO:0007669"/>
    <property type="project" value="InterPro"/>
</dbReference>
<organism evidence="2 3">
    <name type="scientific">Bucorvus abyssinicus</name>
    <name type="common">Northern ground-hornbill</name>
    <name type="synonym">Abyssinian ground-hornbill</name>
    <dbReference type="NCBI Taxonomy" id="153643"/>
    <lineage>
        <taxon>Eukaryota</taxon>
        <taxon>Metazoa</taxon>
        <taxon>Chordata</taxon>
        <taxon>Craniata</taxon>
        <taxon>Vertebrata</taxon>
        <taxon>Euteleostomi</taxon>
        <taxon>Archelosauria</taxon>
        <taxon>Archosauria</taxon>
        <taxon>Dinosauria</taxon>
        <taxon>Saurischia</taxon>
        <taxon>Theropoda</taxon>
        <taxon>Coelurosauria</taxon>
        <taxon>Aves</taxon>
        <taxon>Neognathae</taxon>
        <taxon>Neoaves</taxon>
        <taxon>Telluraves</taxon>
        <taxon>Coraciimorphae</taxon>
        <taxon>Bucerotiformes</taxon>
        <taxon>Bucorvidae</taxon>
        <taxon>Bucorvus</taxon>
    </lineage>
</organism>
<dbReference type="PANTHER" id="PTHR15343:SF0">
    <property type="entry name" value="T-CELL ANTIGEN CD7"/>
    <property type="match status" value="1"/>
</dbReference>
<dbReference type="Proteomes" id="UP000551127">
    <property type="component" value="Unassembled WGS sequence"/>
</dbReference>
<keyword evidence="1" id="KW-0812">Transmembrane</keyword>